<dbReference type="GO" id="GO:0008081">
    <property type="term" value="F:phosphoric diester hydrolase activity"/>
    <property type="evidence" value="ECO:0007669"/>
    <property type="project" value="InterPro"/>
</dbReference>
<dbReference type="RefSeq" id="WP_129018877.1">
    <property type="nucleotide sequence ID" value="NZ_SDDZ01000018.1"/>
</dbReference>
<protein>
    <submittedName>
        <fullName evidence="2">Glycerophosphodiester phosphodiesterase</fullName>
    </submittedName>
</protein>
<dbReference type="PANTHER" id="PTHR46211:SF1">
    <property type="entry name" value="GLYCEROPHOSPHODIESTER PHOSPHODIESTERASE, CYTOPLASMIC"/>
    <property type="match status" value="1"/>
</dbReference>
<dbReference type="InterPro" id="IPR017946">
    <property type="entry name" value="PLC-like_Pdiesterase_TIM-brl"/>
</dbReference>
<reference evidence="2 3" key="1">
    <citation type="submission" date="2019-01" db="EMBL/GenBank/DDBJ databases">
        <title>Genome sequence of the Antarctic species Gelidibacter gilvus ACAM 158(T).</title>
        <authorList>
            <person name="Bowman J.P."/>
        </authorList>
    </citation>
    <scope>NUCLEOTIDE SEQUENCE [LARGE SCALE GENOMIC DNA]</scope>
    <source>
        <strain evidence="2 3">IC158</strain>
    </source>
</reference>
<evidence type="ECO:0000313" key="2">
    <source>
        <dbReference type="EMBL" id="RXJ44406.1"/>
    </source>
</evidence>
<dbReference type="OrthoDB" id="9809583at2"/>
<evidence type="ECO:0000259" key="1">
    <source>
        <dbReference type="PROSITE" id="PS51704"/>
    </source>
</evidence>
<evidence type="ECO:0000313" key="3">
    <source>
        <dbReference type="Proteomes" id="UP000289792"/>
    </source>
</evidence>
<dbReference type="Pfam" id="PF03009">
    <property type="entry name" value="GDPD"/>
    <property type="match status" value="1"/>
</dbReference>
<dbReference type="Proteomes" id="UP000289792">
    <property type="component" value="Unassembled WGS sequence"/>
</dbReference>
<organism evidence="2 3">
    <name type="scientific">Gelidibacter gilvus</name>
    <dbReference type="NCBI Taxonomy" id="59602"/>
    <lineage>
        <taxon>Bacteria</taxon>
        <taxon>Pseudomonadati</taxon>
        <taxon>Bacteroidota</taxon>
        <taxon>Flavobacteriia</taxon>
        <taxon>Flavobacteriales</taxon>
        <taxon>Flavobacteriaceae</taxon>
        <taxon>Gelidibacter</taxon>
    </lineage>
</organism>
<dbReference type="Gene3D" id="3.20.20.190">
    <property type="entry name" value="Phosphatidylinositol (PI) phosphodiesterase"/>
    <property type="match status" value="1"/>
</dbReference>
<proteinExistence type="predicted"/>
<dbReference type="AlphaFoldDB" id="A0A4Q0XCU8"/>
<gene>
    <name evidence="2" type="ORF">ESZ48_17915</name>
</gene>
<dbReference type="SUPFAM" id="SSF51695">
    <property type="entry name" value="PLC-like phosphodiesterases"/>
    <property type="match status" value="1"/>
</dbReference>
<dbReference type="GO" id="GO:0006629">
    <property type="term" value="P:lipid metabolic process"/>
    <property type="evidence" value="ECO:0007669"/>
    <property type="project" value="InterPro"/>
</dbReference>
<name>A0A4Q0XCU8_9FLAO</name>
<comment type="caution">
    <text evidence="2">The sequence shown here is derived from an EMBL/GenBank/DDBJ whole genome shotgun (WGS) entry which is preliminary data.</text>
</comment>
<feature type="domain" description="GP-PDE" evidence="1">
    <location>
        <begin position="30"/>
        <end position="260"/>
    </location>
</feature>
<accession>A0A4Q0XCU8</accession>
<keyword evidence="3" id="KW-1185">Reference proteome</keyword>
<dbReference type="PROSITE" id="PS51704">
    <property type="entry name" value="GP_PDE"/>
    <property type="match status" value="1"/>
</dbReference>
<dbReference type="EMBL" id="SDDZ01000018">
    <property type="protein sequence ID" value="RXJ44406.1"/>
    <property type="molecule type" value="Genomic_DNA"/>
</dbReference>
<sequence>MRLIILVLTFISLNSCKSTMMESSGVIANNPVIAHRGAWKAENLPQNSIASLKHAIALGCAGSEFDVRMTADHVLVVNHDPDYMGLFIENHTYSELSKHKLSNGELLPTLKDYLLAGMENNPNTGLVCEIKSSKTEGRNVLMAENVMALVDELKAESYMSYYISFSYEILEKIIEINPDAQTQLLDGSMSPEALKEAGISGLDYAANVFRKNPEWIKSAKEHHLKLNVWTVNKEKDMDWFLNSGFDYITTDEPELLFERIKN</sequence>
<dbReference type="InterPro" id="IPR030395">
    <property type="entry name" value="GP_PDE_dom"/>
</dbReference>
<dbReference type="PANTHER" id="PTHR46211">
    <property type="entry name" value="GLYCEROPHOSPHORYL DIESTER PHOSPHODIESTERASE"/>
    <property type="match status" value="1"/>
</dbReference>